<accession>A0A0T9M5N4</accession>
<evidence type="ECO:0008006" key="3">
    <source>
        <dbReference type="Google" id="ProtNLM"/>
    </source>
</evidence>
<proteinExistence type="predicted"/>
<organism evidence="1 2">
    <name type="scientific">Yersinia intermedia</name>
    <dbReference type="NCBI Taxonomy" id="631"/>
    <lineage>
        <taxon>Bacteria</taxon>
        <taxon>Pseudomonadati</taxon>
        <taxon>Pseudomonadota</taxon>
        <taxon>Gammaproteobacteria</taxon>
        <taxon>Enterobacterales</taxon>
        <taxon>Yersiniaceae</taxon>
        <taxon>Yersinia</taxon>
    </lineage>
</organism>
<gene>
    <name evidence="1" type="ORF">ERS008530_01712</name>
</gene>
<evidence type="ECO:0000313" key="2">
    <source>
        <dbReference type="Proteomes" id="UP000038750"/>
    </source>
</evidence>
<dbReference type="AlphaFoldDB" id="A0A0T9M5N4"/>
<dbReference type="Proteomes" id="UP000038750">
    <property type="component" value="Unassembled WGS sequence"/>
</dbReference>
<evidence type="ECO:0000313" key="1">
    <source>
        <dbReference type="EMBL" id="CNF64128.1"/>
    </source>
</evidence>
<sequence>MYGKLIVTGVMVTLLSGCTAGFRPSLEDYKGSDAARIRSSSDGNTALQFFEKQTSGCYKKVLERRITSGLAVMGIPVTGNKKIGMPESSYNKGAFINEFTIKPGQLVRVIHYWTEAGYHQNTQRSDTYTFVPQANHDYDIVVTGSEYSRDSVLVRDMDLSAKIVDWKADNLCPSSAFD</sequence>
<reference evidence="1 2" key="1">
    <citation type="submission" date="2015-03" db="EMBL/GenBank/DDBJ databases">
        <authorList>
            <person name="Murphy D."/>
        </authorList>
    </citation>
    <scope>NUCLEOTIDE SEQUENCE [LARGE SCALE GENOMIC DNA]</scope>
    <source>
        <strain evidence="1 2">BR165/97</strain>
    </source>
</reference>
<dbReference type="PROSITE" id="PS51257">
    <property type="entry name" value="PROKAR_LIPOPROTEIN"/>
    <property type="match status" value="1"/>
</dbReference>
<dbReference type="RefSeq" id="WP_050073404.1">
    <property type="nucleotide sequence ID" value="NZ_CPZJ01000006.1"/>
</dbReference>
<name>A0A0T9M5N4_YERIN</name>
<dbReference type="EMBL" id="CPZJ01000006">
    <property type="protein sequence ID" value="CNF64128.1"/>
    <property type="molecule type" value="Genomic_DNA"/>
</dbReference>
<protein>
    <recommendedName>
        <fullName evidence="3">Lipoprotein</fullName>
    </recommendedName>
</protein>
<dbReference type="OrthoDB" id="6505768at2"/>